<feature type="region of interest" description="Disordered" evidence="2">
    <location>
        <begin position="275"/>
        <end position="326"/>
    </location>
</feature>
<keyword evidence="1" id="KW-0175">Coiled coil</keyword>
<feature type="region of interest" description="Disordered" evidence="2">
    <location>
        <begin position="384"/>
        <end position="413"/>
    </location>
</feature>
<keyword evidence="4" id="KW-1185">Reference proteome</keyword>
<protein>
    <submittedName>
        <fullName evidence="3">Uncharacterized protein</fullName>
    </submittedName>
</protein>
<evidence type="ECO:0000256" key="2">
    <source>
        <dbReference type="SAM" id="MobiDB-lite"/>
    </source>
</evidence>
<dbReference type="AlphaFoldDB" id="A0AAD8X540"/>
<accession>A0AAD8X540</accession>
<evidence type="ECO:0000313" key="3">
    <source>
        <dbReference type="EMBL" id="KAK1694562.1"/>
    </source>
</evidence>
<sequence length="434" mass="47425">MVVHTGPAVVVSGERATGLLGRITELKREGRELGHLLDYAEKWNQADVSAATRGVGKDRLPIVDPAGPRSIEEHFMRLKRAVKEFDNAWHDATSNVVSTADTRKHLFEELLWEHRDLSEAHSKCQAIPEASIEALKTQLATLQGEKEQLIQDQQKALDAQKEISRQLKEQAIQAGLQQDQAMQAAACRSSGRRSRWGCAPPLAALGEGIRPPRRRLPLVPISSPPSLLSSSLCERDQTLTGQPPLVVVAPATPAPNRHHHRLRLTFLVLPVKGIGPRRSQTPAPPLLPRLRPAPNRRRPTSPAVVDPPCSTTVSRRLERAPPRPLSPLVRPLAARLRPPTRPSVAGLAPAANKWRRHHQVVARSCTPSAPNGASRDALERLLRSSPAPGRRRLTPTKSLQQMVVSRSTSTSSLGFPGGSLESMGWDVAVMLLAS</sequence>
<evidence type="ECO:0000313" key="4">
    <source>
        <dbReference type="Proteomes" id="UP001231189"/>
    </source>
</evidence>
<name>A0AAD8X540_LOLMU</name>
<dbReference type="EMBL" id="JAUUTY010000001">
    <property type="protein sequence ID" value="KAK1694562.1"/>
    <property type="molecule type" value="Genomic_DNA"/>
</dbReference>
<dbReference type="Proteomes" id="UP001231189">
    <property type="component" value="Unassembled WGS sequence"/>
</dbReference>
<reference evidence="3" key="1">
    <citation type="submission" date="2023-07" db="EMBL/GenBank/DDBJ databases">
        <title>A chromosome-level genome assembly of Lolium multiflorum.</title>
        <authorList>
            <person name="Chen Y."/>
            <person name="Copetti D."/>
            <person name="Kolliker R."/>
            <person name="Studer B."/>
        </authorList>
    </citation>
    <scope>NUCLEOTIDE SEQUENCE</scope>
    <source>
        <strain evidence="3">02402/16</strain>
        <tissue evidence="3">Leaf</tissue>
    </source>
</reference>
<evidence type="ECO:0000256" key="1">
    <source>
        <dbReference type="SAM" id="Coils"/>
    </source>
</evidence>
<organism evidence="3 4">
    <name type="scientific">Lolium multiflorum</name>
    <name type="common">Italian ryegrass</name>
    <name type="synonym">Lolium perenne subsp. multiflorum</name>
    <dbReference type="NCBI Taxonomy" id="4521"/>
    <lineage>
        <taxon>Eukaryota</taxon>
        <taxon>Viridiplantae</taxon>
        <taxon>Streptophyta</taxon>
        <taxon>Embryophyta</taxon>
        <taxon>Tracheophyta</taxon>
        <taxon>Spermatophyta</taxon>
        <taxon>Magnoliopsida</taxon>
        <taxon>Liliopsida</taxon>
        <taxon>Poales</taxon>
        <taxon>Poaceae</taxon>
        <taxon>BOP clade</taxon>
        <taxon>Pooideae</taxon>
        <taxon>Poodae</taxon>
        <taxon>Poeae</taxon>
        <taxon>Poeae Chloroplast Group 2 (Poeae type)</taxon>
        <taxon>Loliodinae</taxon>
        <taxon>Loliinae</taxon>
        <taxon>Lolium</taxon>
    </lineage>
</organism>
<proteinExistence type="predicted"/>
<comment type="caution">
    <text evidence="3">The sequence shown here is derived from an EMBL/GenBank/DDBJ whole genome shotgun (WGS) entry which is preliminary data.</text>
</comment>
<feature type="compositionally biased region" description="Polar residues" evidence="2">
    <location>
        <begin position="395"/>
        <end position="413"/>
    </location>
</feature>
<gene>
    <name evidence="3" type="ORF">QYE76_011259</name>
</gene>
<feature type="coiled-coil region" evidence="1">
    <location>
        <begin position="132"/>
        <end position="170"/>
    </location>
</feature>